<keyword evidence="3 4" id="KW-0862">Zinc</keyword>
<accession>A0ABR0GXA0</accession>
<dbReference type="SUPFAM" id="SSF90229">
    <property type="entry name" value="CCCH zinc finger"/>
    <property type="match status" value="3"/>
</dbReference>
<feature type="region of interest" description="Disordered" evidence="5">
    <location>
        <begin position="56"/>
        <end position="115"/>
    </location>
</feature>
<dbReference type="Proteomes" id="UP001323405">
    <property type="component" value="Unassembled WGS sequence"/>
</dbReference>
<dbReference type="InterPro" id="IPR036855">
    <property type="entry name" value="Znf_CCCH_sf"/>
</dbReference>
<dbReference type="InterPro" id="IPR000571">
    <property type="entry name" value="Znf_CCCH"/>
</dbReference>
<name>A0ABR0GXA0_9PEZI</name>
<dbReference type="SMART" id="SM00356">
    <property type="entry name" value="ZnF_C3H1"/>
    <property type="match status" value="4"/>
</dbReference>
<keyword evidence="8" id="KW-1185">Reference proteome</keyword>
<evidence type="ECO:0000313" key="8">
    <source>
        <dbReference type="Proteomes" id="UP001323405"/>
    </source>
</evidence>
<sequence length="464" mass="51186">MSTSAEDREVMERIARLASRVNRHKNQQAGLIPPPPFRAQHRMSIDSKSARRTDIDIPKDTGYYRGSHRGHPYRGYHGAPRPVHRNRTLVLNGASPSSRSVDDLGASSDTSTSSWVHKNDRHLQIINSSVYQQEAPSRRQAMEQTRQQQLAAKNRQERAMLISHLNRLANNGGYETANHQKTAGKYVITVDGIQFTVTKQGSKLVKVPGASSSRSTGDGEVTYPSAGDGNSAKATPRMAVVGGVKFYRSKNGNLYRHGVVKAQRQSGTVKKVNVPCKQFSMMGSCAKGPQCRYTHDPHKVAICKDFLLGGCPNGDDCDLSHDPTPERTPACLHYARDSCTKSDCKYAHVKVSTAAPVCRSFGFYGYCEGGAECPERHVFECPDFSNTGTCKIRGCKLPHRERASVLRKASSSKSEDVEMEDVSSDDDGESIDDYDVDSDEVDEFIGEDETGGLDFTEQKDFIEL</sequence>
<evidence type="ECO:0000256" key="1">
    <source>
        <dbReference type="ARBA" id="ARBA00022723"/>
    </source>
</evidence>
<feature type="domain" description="C3H1-type" evidence="6">
    <location>
        <begin position="325"/>
        <end position="351"/>
    </location>
</feature>
<feature type="zinc finger region" description="C3H1-type" evidence="4">
    <location>
        <begin position="352"/>
        <end position="380"/>
    </location>
</feature>
<dbReference type="RefSeq" id="XP_062749262.1">
    <property type="nucleotide sequence ID" value="XM_062886205.1"/>
</dbReference>
<gene>
    <name evidence="7" type="ORF">QC762_117710</name>
</gene>
<feature type="zinc finger region" description="C3H1-type" evidence="4">
    <location>
        <begin position="270"/>
        <end position="298"/>
    </location>
</feature>
<dbReference type="Gene3D" id="6.10.250.3220">
    <property type="match status" value="1"/>
</dbReference>
<feature type="domain" description="C3H1-type" evidence="6">
    <location>
        <begin position="302"/>
        <end position="324"/>
    </location>
</feature>
<dbReference type="PROSITE" id="PS50103">
    <property type="entry name" value="ZF_C3H1"/>
    <property type="match status" value="4"/>
</dbReference>
<evidence type="ECO:0000256" key="3">
    <source>
        <dbReference type="ARBA" id="ARBA00022833"/>
    </source>
</evidence>
<dbReference type="PANTHER" id="PTHR46156">
    <property type="entry name" value="CCCH ZINGC FINGER"/>
    <property type="match status" value="1"/>
</dbReference>
<feature type="domain" description="C3H1-type" evidence="6">
    <location>
        <begin position="270"/>
        <end position="298"/>
    </location>
</feature>
<dbReference type="PANTHER" id="PTHR46156:SF1">
    <property type="entry name" value="ZINC FINGER CCCH DOMAIN-CONTAINING PROTEIN 3"/>
    <property type="match status" value="1"/>
</dbReference>
<keyword evidence="1 4" id="KW-0479">Metal-binding</keyword>
<feature type="zinc finger region" description="C3H1-type" evidence="4">
    <location>
        <begin position="302"/>
        <end position="324"/>
    </location>
</feature>
<evidence type="ECO:0000256" key="2">
    <source>
        <dbReference type="ARBA" id="ARBA00022771"/>
    </source>
</evidence>
<feature type="region of interest" description="Disordered" evidence="5">
    <location>
        <begin position="406"/>
        <end position="464"/>
    </location>
</feature>
<proteinExistence type="predicted"/>
<dbReference type="Gene3D" id="4.10.1000.10">
    <property type="entry name" value="Zinc finger, CCCH-type"/>
    <property type="match status" value="2"/>
</dbReference>
<feature type="region of interest" description="Disordered" evidence="5">
    <location>
        <begin position="207"/>
        <end position="234"/>
    </location>
</feature>
<feature type="zinc finger region" description="C3H1-type" evidence="4">
    <location>
        <begin position="325"/>
        <end position="351"/>
    </location>
</feature>
<evidence type="ECO:0000256" key="5">
    <source>
        <dbReference type="SAM" id="MobiDB-lite"/>
    </source>
</evidence>
<evidence type="ECO:0000313" key="7">
    <source>
        <dbReference type="EMBL" id="KAK4660292.1"/>
    </source>
</evidence>
<dbReference type="Pfam" id="PF00642">
    <property type="entry name" value="zf-CCCH"/>
    <property type="match status" value="1"/>
</dbReference>
<keyword evidence="2 4" id="KW-0863">Zinc-finger</keyword>
<comment type="caution">
    <text evidence="7">The sequence shown here is derived from an EMBL/GenBank/DDBJ whole genome shotgun (WGS) entry which is preliminary data.</text>
</comment>
<feature type="compositionally biased region" description="Acidic residues" evidence="5">
    <location>
        <begin position="417"/>
        <end position="451"/>
    </location>
</feature>
<evidence type="ECO:0000259" key="6">
    <source>
        <dbReference type="PROSITE" id="PS50103"/>
    </source>
</evidence>
<organism evidence="7 8">
    <name type="scientific">Podospora pseudocomata</name>
    <dbReference type="NCBI Taxonomy" id="2093779"/>
    <lineage>
        <taxon>Eukaryota</taxon>
        <taxon>Fungi</taxon>
        <taxon>Dikarya</taxon>
        <taxon>Ascomycota</taxon>
        <taxon>Pezizomycotina</taxon>
        <taxon>Sordariomycetes</taxon>
        <taxon>Sordariomycetidae</taxon>
        <taxon>Sordariales</taxon>
        <taxon>Podosporaceae</taxon>
        <taxon>Podospora</taxon>
    </lineage>
</organism>
<feature type="domain" description="C3H1-type" evidence="6">
    <location>
        <begin position="352"/>
        <end position="380"/>
    </location>
</feature>
<protein>
    <recommendedName>
        <fullName evidence="6">C3H1-type domain-containing protein</fullName>
    </recommendedName>
</protein>
<evidence type="ECO:0000256" key="4">
    <source>
        <dbReference type="PROSITE-ProRule" id="PRU00723"/>
    </source>
</evidence>
<reference evidence="7 8" key="1">
    <citation type="journal article" date="2023" name="bioRxiv">
        <title>High-quality genome assemblies of four members of thePodospora anserinaspecies complex.</title>
        <authorList>
            <person name="Ament-Velasquez S.L."/>
            <person name="Vogan A.A."/>
            <person name="Wallerman O."/>
            <person name="Hartmann F."/>
            <person name="Gautier V."/>
            <person name="Silar P."/>
            <person name="Giraud T."/>
            <person name="Johannesson H."/>
        </authorList>
    </citation>
    <scope>NUCLEOTIDE SEQUENCE [LARGE SCALE GENOMIC DNA]</scope>
    <source>
        <strain evidence="7 8">CBS 415.72m</strain>
    </source>
</reference>
<dbReference type="GeneID" id="87906112"/>
<dbReference type="EMBL" id="JAFFHA010000001">
    <property type="protein sequence ID" value="KAK4660292.1"/>
    <property type="molecule type" value="Genomic_DNA"/>
</dbReference>